<protein>
    <recommendedName>
        <fullName evidence="1">DUF2061 domain-containing protein</fullName>
    </recommendedName>
</protein>
<dbReference type="EMBL" id="UINC01123769">
    <property type="protein sequence ID" value="SVD00467.1"/>
    <property type="molecule type" value="Genomic_DNA"/>
</dbReference>
<dbReference type="InterPro" id="IPR018638">
    <property type="entry name" value="DUF2061_membrane"/>
</dbReference>
<accession>A0A382RTT5</accession>
<gene>
    <name evidence="2" type="ORF">METZ01_LOCUS353321</name>
</gene>
<evidence type="ECO:0000313" key="2">
    <source>
        <dbReference type="EMBL" id="SVD00467.1"/>
    </source>
</evidence>
<proteinExistence type="predicted"/>
<feature type="domain" description="DUF2061" evidence="1">
    <location>
        <begin position="9"/>
        <end position="60"/>
    </location>
</feature>
<organism evidence="2">
    <name type="scientific">marine metagenome</name>
    <dbReference type="NCBI Taxonomy" id="408172"/>
    <lineage>
        <taxon>unclassified sequences</taxon>
        <taxon>metagenomes</taxon>
        <taxon>ecological metagenomes</taxon>
    </lineage>
</organism>
<dbReference type="AlphaFoldDB" id="A0A382RTT5"/>
<name>A0A382RTT5_9ZZZZ</name>
<sequence length="70" mass="7728">MSDTRSRSLVKALTWRLLASLTTVVIVLLLSGELGLALFVGGVEAIAKLIVFYGHERAWSFVRWGRLPSV</sequence>
<reference evidence="2" key="1">
    <citation type="submission" date="2018-05" db="EMBL/GenBank/DDBJ databases">
        <authorList>
            <person name="Lanie J.A."/>
            <person name="Ng W.-L."/>
            <person name="Kazmierczak K.M."/>
            <person name="Andrzejewski T.M."/>
            <person name="Davidsen T.M."/>
            <person name="Wayne K.J."/>
            <person name="Tettelin H."/>
            <person name="Glass J.I."/>
            <person name="Rusch D."/>
            <person name="Podicherti R."/>
            <person name="Tsui H.-C.T."/>
            <person name="Winkler M.E."/>
        </authorList>
    </citation>
    <scope>NUCLEOTIDE SEQUENCE</scope>
</reference>
<evidence type="ECO:0000259" key="1">
    <source>
        <dbReference type="Pfam" id="PF09834"/>
    </source>
</evidence>
<dbReference type="Pfam" id="PF09834">
    <property type="entry name" value="DUF2061"/>
    <property type="match status" value="1"/>
</dbReference>